<protein>
    <recommendedName>
        <fullName evidence="3">Tetratricopeptide repeat protein</fullName>
    </recommendedName>
</protein>
<dbReference type="InterPro" id="IPR011990">
    <property type="entry name" value="TPR-like_helical_dom_sf"/>
</dbReference>
<evidence type="ECO:0000313" key="2">
    <source>
        <dbReference type="Proteomes" id="UP000461585"/>
    </source>
</evidence>
<evidence type="ECO:0008006" key="3">
    <source>
        <dbReference type="Google" id="ProtNLM"/>
    </source>
</evidence>
<sequence>MMKKHIPPATPLQQHLDRTAQALRERDLDQALYHLQQAMVEDIHSPQVQNLIGILAELDNDILLAEKHYRAAYALDPTFRAAGFNLDRVEGYPIHYDREKIDYGLDHP</sequence>
<organism evidence="1 2">
    <name type="scientific">Anaerotalea alkaliphila</name>
    <dbReference type="NCBI Taxonomy" id="2662126"/>
    <lineage>
        <taxon>Bacteria</taxon>
        <taxon>Bacillati</taxon>
        <taxon>Bacillota</taxon>
        <taxon>Clostridia</taxon>
        <taxon>Eubacteriales</taxon>
        <taxon>Anaerotalea</taxon>
    </lineage>
</organism>
<name>A0A7X5KMG9_9FIRM</name>
<comment type="caution">
    <text evidence="1">The sequence shown here is derived from an EMBL/GenBank/DDBJ whole genome shotgun (WGS) entry which is preliminary data.</text>
</comment>
<dbReference type="Proteomes" id="UP000461585">
    <property type="component" value="Unassembled WGS sequence"/>
</dbReference>
<dbReference type="SUPFAM" id="SSF48452">
    <property type="entry name" value="TPR-like"/>
    <property type="match status" value="1"/>
</dbReference>
<dbReference type="AlphaFoldDB" id="A0A7X5KMG9"/>
<dbReference type="EMBL" id="JAAEEH010000021">
    <property type="protein sequence ID" value="NDL67819.1"/>
    <property type="molecule type" value="Genomic_DNA"/>
</dbReference>
<accession>A0A7X5KMG9</accession>
<dbReference type="Gene3D" id="1.25.40.10">
    <property type="entry name" value="Tetratricopeptide repeat domain"/>
    <property type="match status" value="1"/>
</dbReference>
<dbReference type="RefSeq" id="WP_162370547.1">
    <property type="nucleotide sequence ID" value="NZ_JAAEEH010000021.1"/>
</dbReference>
<proteinExistence type="predicted"/>
<evidence type="ECO:0000313" key="1">
    <source>
        <dbReference type="EMBL" id="NDL67819.1"/>
    </source>
</evidence>
<keyword evidence="2" id="KW-1185">Reference proteome</keyword>
<gene>
    <name evidence="1" type="ORF">GXN74_08715</name>
</gene>
<reference evidence="1 2" key="1">
    <citation type="submission" date="2020-01" db="EMBL/GenBank/DDBJ databases">
        <title>Anaeroalcalibacter tamaniensis gen. nov., sp. nov., moderately halophilic strictly anaerobic fermenter bacterium from mud volcano of Taman peninsula.</title>
        <authorList>
            <person name="Frolova A."/>
            <person name="Merkel A.Y."/>
            <person name="Slobodkin A.I."/>
        </authorList>
    </citation>
    <scope>NUCLEOTIDE SEQUENCE [LARGE SCALE GENOMIC DNA]</scope>
    <source>
        <strain evidence="1 2">F-3ap</strain>
    </source>
</reference>